<evidence type="ECO:0000313" key="1">
    <source>
        <dbReference type="EMBL" id="MFF5291833.1"/>
    </source>
</evidence>
<protein>
    <submittedName>
        <fullName evidence="1">Uncharacterized protein</fullName>
    </submittedName>
</protein>
<dbReference type="Gene3D" id="3.40.630.30">
    <property type="match status" value="1"/>
</dbReference>
<evidence type="ECO:0000313" key="2">
    <source>
        <dbReference type="Proteomes" id="UP001602245"/>
    </source>
</evidence>
<keyword evidence="2" id="KW-1185">Reference proteome</keyword>
<proteinExistence type="predicted"/>
<dbReference type="RefSeq" id="WP_157295858.1">
    <property type="nucleotide sequence ID" value="NZ_JBIAZU010000003.1"/>
</dbReference>
<name>A0ABW6WFM1_9ACTN</name>
<accession>A0ABW6WFM1</accession>
<dbReference type="Proteomes" id="UP001602245">
    <property type="component" value="Unassembled WGS sequence"/>
</dbReference>
<comment type="caution">
    <text evidence="1">The sequence shown here is derived from an EMBL/GenBank/DDBJ whole genome shotgun (WGS) entry which is preliminary data.</text>
</comment>
<reference evidence="1 2" key="1">
    <citation type="submission" date="2024-10" db="EMBL/GenBank/DDBJ databases">
        <title>The Natural Products Discovery Center: Release of the First 8490 Sequenced Strains for Exploring Actinobacteria Biosynthetic Diversity.</title>
        <authorList>
            <person name="Kalkreuter E."/>
            <person name="Kautsar S.A."/>
            <person name="Yang D."/>
            <person name="Bader C.D."/>
            <person name="Teijaro C.N."/>
            <person name="Fluegel L."/>
            <person name="Davis C.M."/>
            <person name="Simpson J.R."/>
            <person name="Lauterbach L."/>
            <person name="Steele A.D."/>
            <person name="Gui C."/>
            <person name="Meng S."/>
            <person name="Li G."/>
            <person name="Viehrig K."/>
            <person name="Ye F."/>
            <person name="Su P."/>
            <person name="Kiefer A.F."/>
            <person name="Nichols A."/>
            <person name="Cepeda A.J."/>
            <person name="Yan W."/>
            <person name="Fan B."/>
            <person name="Jiang Y."/>
            <person name="Adhikari A."/>
            <person name="Zheng C.-J."/>
            <person name="Schuster L."/>
            <person name="Cowan T.M."/>
            <person name="Smanski M.J."/>
            <person name="Chevrette M.G."/>
            <person name="De Carvalho L.P.S."/>
            <person name="Shen B."/>
        </authorList>
    </citation>
    <scope>NUCLEOTIDE SEQUENCE [LARGE SCALE GENOMIC DNA]</scope>
    <source>
        <strain evidence="1 2">NPDC000087</strain>
    </source>
</reference>
<sequence>MPASTQPGTPDYHDVDHHPSAVVAATRDDLPELAGLATASALDTPTGCWLVPDRTQRPVVLQGWYLMLLEQALRQGRVDMIAGRSAVAAWIDRSGPAPDLRSSLRRLTAACGKHTIALLSQYHQLHRNRPGHPHLDLAVLAADDPAAVALLLAHRLRRLDLAGIPTHAFADSLSQRDLLGMAGYQAGEPFMAAAGPQLWPMWRPADATQGTWPARSAQG</sequence>
<dbReference type="EMBL" id="JBIAZU010000003">
    <property type="protein sequence ID" value="MFF5291833.1"/>
    <property type="molecule type" value="Genomic_DNA"/>
</dbReference>
<organism evidence="1 2">
    <name type="scientific">Paractinoplanes globisporus</name>
    <dbReference type="NCBI Taxonomy" id="113565"/>
    <lineage>
        <taxon>Bacteria</taxon>
        <taxon>Bacillati</taxon>
        <taxon>Actinomycetota</taxon>
        <taxon>Actinomycetes</taxon>
        <taxon>Micromonosporales</taxon>
        <taxon>Micromonosporaceae</taxon>
        <taxon>Paractinoplanes</taxon>
    </lineage>
</organism>
<gene>
    <name evidence="1" type="ORF">ACFY35_20525</name>
</gene>